<gene>
    <name evidence="1" type="ORF">SAMN05443633_11498</name>
</gene>
<dbReference type="STRING" id="1416778.SAMN05443633_11498"/>
<sequence>MITESIKSLFTRDLNKLKTEIESYQNEEVIWKIDKNILNSAGNLTLHLVGNISHFVGAILGNQVM</sequence>
<evidence type="ECO:0000313" key="1">
    <source>
        <dbReference type="EMBL" id="SHG39152.1"/>
    </source>
</evidence>
<organism evidence="1 2">
    <name type="scientific">Chryseobacterium arachidis</name>
    <dbReference type="NCBI Taxonomy" id="1416778"/>
    <lineage>
        <taxon>Bacteria</taxon>
        <taxon>Pseudomonadati</taxon>
        <taxon>Bacteroidota</taxon>
        <taxon>Flavobacteriia</taxon>
        <taxon>Flavobacteriales</taxon>
        <taxon>Weeksellaceae</taxon>
        <taxon>Chryseobacterium group</taxon>
        <taxon>Chryseobacterium</taxon>
    </lineage>
</organism>
<evidence type="ECO:0000313" key="2">
    <source>
        <dbReference type="Proteomes" id="UP000184518"/>
    </source>
</evidence>
<dbReference type="Proteomes" id="UP000184518">
    <property type="component" value="Unassembled WGS sequence"/>
</dbReference>
<reference evidence="2" key="1">
    <citation type="submission" date="2016-11" db="EMBL/GenBank/DDBJ databases">
        <authorList>
            <person name="Varghese N."/>
            <person name="Submissions S."/>
        </authorList>
    </citation>
    <scope>NUCLEOTIDE SEQUENCE [LARGE SCALE GENOMIC DNA]</scope>
    <source>
        <strain evidence="2">DSM 27619</strain>
    </source>
</reference>
<dbReference type="EMBL" id="FQUT01000014">
    <property type="protein sequence ID" value="SHG39152.1"/>
    <property type="molecule type" value="Genomic_DNA"/>
</dbReference>
<name>A0A1M5JF01_9FLAO</name>
<protein>
    <recommendedName>
        <fullName evidence="3">DinB superfamily protein</fullName>
    </recommendedName>
</protein>
<dbReference type="AlphaFoldDB" id="A0A1M5JF01"/>
<proteinExistence type="predicted"/>
<keyword evidence="2" id="KW-1185">Reference proteome</keyword>
<evidence type="ECO:0008006" key="3">
    <source>
        <dbReference type="Google" id="ProtNLM"/>
    </source>
</evidence>
<dbReference type="RefSeq" id="WP_317043401.1">
    <property type="nucleotide sequence ID" value="NZ_FQUT01000014.1"/>
</dbReference>
<accession>A0A1M5JF01</accession>